<dbReference type="PANTHER" id="PTHR46854:SF1">
    <property type="entry name" value="5'-ADENYLYLSULFATE REDUCTASE-LIKE 4-RELATED"/>
    <property type="match status" value="1"/>
</dbReference>
<dbReference type="Proteomes" id="UP001291623">
    <property type="component" value="Unassembled WGS sequence"/>
</dbReference>
<sequence length="369" mass="41254">MDLLRVWAAGFVVFLMFFEGLAVNVSFGSVCPLKSVKDSVFLGIQSSYVGGIIQGDELSLQRALNMIHRNTHDYVALLFYASWCPFSRSFKPKFSIMSSLFPSIPHFAIEESAVKPSLSGPLKLQHTFKYETGFQSASVDTTSLGKTGCSSNHLKLHGSEQENCPFSWARSPENLLQQETYLALATLFVLMKVLYKIFPALRKIAQIGWEGCVLHIRLRSLWELPLLYLNRAVQLCNSLKDPCKRSNLQEGAMNAKAWASKSLASVSFGESSTSRAVPFWLKSNSNNSRKTLALSDNVQSSYSKILVKSDAHVTDSFLLTSSSAWSIQRLESSPASTWTVQISRPAIREIQGRYNRPLFPLNQYQCIPL</sequence>
<name>A0AAE1RIT3_9SOLA</name>
<dbReference type="SUPFAM" id="SSF52833">
    <property type="entry name" value="Thioredoxin-like"/>
    <property type="match status" value="1"/>
</dbReference>
<keyword evidence="2" id="KW-0812">Transmembrane</keyword>
<organism evidence="7 8">
    <name type="scientific">Anisodus tanguticus</name>
    <dbReference type="NCBI Taxonomy" id="243964"/>
    <lineage>
        <taxon>Eukaryota</taxon>
        <taxon>Viridiplantae</taxon>
        <taxon>Streptophyta</taxon>
        <taxon>Embryophyta</taxon>
        <taxon>Tracheophyta</taxon>
        <taxon>Spermatophyta</taxon>
        <taxon>Magnoliopsida</taxon>
        <taxon>eudicotyledons</taxon>
        <taxon>Gunneridae</taxon>
        <taxon>Pentapetalae</taxon>
        <taxon>asterids</taxon>
        <taxon>lamiids</taxon>
        <taxon>Solanales</taxon>
        <taxon>Solanaceae</taxon>
        <taxon>Solanoideae</taxon>
        <taxon>Hyoscyameae</taxon>
        <taxon>Anisodus</taxon>
    </lineage>
</organism>
<evidence type="ECO:0000256" key="3">
    <source>
        <dbReference type="ARBA" id="ARBA00022729"/>
    </source>
</evidence>
<keyword evidence="8" id="KW-1185">Reference proteome</keyword>
<proteinExistence type="predicted"/>
<keyword evidence="3" id="KW-0732">Signal</keyword>
<dbReference type="EMBL" id="JAVYJV010000015">
    <property type="protein sequence ID" value="KAK4352396.1"/>
    <property type="molecule type" value="Genomic_DNA"/>
</dbReference>
<evidence type="ECO:0000256" key="1">
    <source>
        <dbReference type="ARBA" id="ARBA00004167"/>
    </source>
</evidence>
<dbReference type="GO" id="GO:0016020">
    <property type="term" value="C:membrane"/>
    <property type="evidence" value="ECO:0007669"/>
    <property type="project" value="UniProtKB-SubCell"/>
</dbReference>
<dbReference type="InterPro" id="IPR044606">
    <property type="entry name" value="APRL4/6"/>
</dbReference>
<evidence type="ECO:0000313" key="8">
    <source>
        <dbReference type="Proteomes" id="UP001291623"/>
    </source>
</evidence>
<evidence type="ECO:0000313" key="7">
    <source>
        <dbReference type="EMBL" id="KAK4352396.1"/>
    </source>
</evidence>
<gene>
    <name evidence="7" type="ORF">RND71_027914</name>
</gene>
<keyword evidence="4" id="KW-1133">Transmembrane helix</keyword>
<comment type="caution">
    <text evidence="7">The sequence shown here is derived from an EMBL/GenBank/DDBJ whole genome shotgun (WGS) entry which is preliminary data.</text>
</comment>
<dbReference type="InterPro" id="IPR036249">
    <property type="entry name" value="Thioredoxin-like_sf"/>
</dbReference>
<evidence type="ECO:0000256" key="2">
    <source>
        <dbReference type="ARBA" id="ARBA00022692"/>
    </source>
</evidence>
<dbReference type="PANTHER" id="PTHR46854">
    <property type="entry name" value="5'-ADENYLYLSULFATE REDUCTASE-LIKE 4-RELATED"/>
    <property type="match status" value="1"/>
</dbReference>
<evidence type="ECO:0008006" key="9">
    <source>
        <dbReference type="Google" id="ProtNLM"/>
    </source>
</evidence>
<comment type="subcellular location">
    <subcellularLocation>
        <location evidence="1">Membrane</location>
        <topology evidence="1">Single-pass membrane protein</topology>
    </subcellularLocation>
</comment>
<accession>A0AAE1RIT3</accession>
<keyword evidence="5" id="KW-0472">Membrane</keyword>
<reference evidence="7" key="1">
    <citation type="submission" date="2023-12" db="EMBL/GenBank/DDBJ databases">
        <title>Genome assembly of Anisodus tanguticus.</title>
        <authorList>
            <person name="Wang Y.-J."/>
        </authorList>
    </citation>
    <scope>NUCLEOTIDE SEQUENCE</scope>
    <source>
        <strain evidence="7">KB-2021</strain>
        <tissue evidence="7">Leaf</tissue>
    </source>
</reference>
<evidence type="ECO:0000256" key="6">
    <source>
        <dbReference type="ARBA" id="ARBA00023180"/>
    </source>
</evidence>
<evidence type="ECO:0000256" key="5">
    <source>
        <dbReference type="ARBA" id="ARBA00023136"/>
    </source>
</evidence>
<evidence type="ECO:0000256" key="4">
    <source>
        <dbReference type="ARBA" id="ARBA00022989"/>
    </source>
</evidence>
<dbReference type="AlphaFoldDB" id="A0AAE1RIT3"/>
<keyword evidence="6" id="KW-0325">Glycoprotein</keyword>
<protein>
    <recommendedName>
        <fullName evidence="9">5'-adenylylsulfate reductase-like 4</fullName>
    </recommendedName>
</protein>